<dbReference type="GeneID" id="83155142"/>
<keyword evidence="1" id="KW-0812">Transmembrane</keyword>
<keyword evidence="1" id="KW-1133">Transmembrane helix</keyword>
<proteinExistence type="predicted"/>
<dbReference type="HOGENOM" id="CLU_1915579_0_0_9"/>
<dbReference type="Proteomes" id="UP000007054">
    <property type="component" value="Chromosome"/>
</dbReference>
<evidence type="ECO:0008006" key="4">
    <source>
        <dbReference type="Google" id="ProtNLM"/>
    </source>
</evidence>
<dbReference type="Gene3D" id="2.40.50.660">
    <property type="match status" value="1"/>
</dbReference>
<dbReference type="KEGG" id="rch:RUM_03060"/>
<dbReference type="PATRIC" id="fig|213810.4.peg.211"/>
<sequence>MHLPVTPCLIAWGSLIPLLVVLLFGCFLAGSLILSRRREKRRIPAPPASHASGEPESLHAVVIGMRCGVLKTGTAQSPDHLNAFEAEFLLDNGTKRVLFVDEDTYEGLQEGLSGTLVIQNGYFLGFEPDWFM</sequence>
<gene>
    <name evidence="2" type="ordered locus">RUM_03060</name>
</gene>
<feature type="transmembrane region" description="Helical" evidence="1">
    <location>
        <begin position="12"/>
        <end position="34"/>
    </location>
</feature>
<keyword evidence="1" id="KW-0472">Membrane</keyword>
<dbReference type="EMBL" id="FP929052">
    <property type="protein sequence ID" value="CBL16547.1"/>
    <property type="molecule type" value="Genomic_DNA"/>
</dbReference>
<reference evidence="2" key="2">
    <citation type="submission" date="2010-03" db="EMBL/GenBank/DDBJ databases">
        <authorList>
            <person name="Pajon A."/>
        </authorList>
    </citation>
    <scope>NUCLEOTIDE SEQUENCE</scope>
    <source>
        <strain evidence="2">Type strain: 18P13</strain>
    </source>
</reference>
<name>D4LAA2_RUMC1</name>
<dbReference type="RefSeq" id="WP_015557454.1">
    <property type="nucleotide sequence ID" value="NC_021039.1"/>
</dbReference>
<accession>D4LAA2</accession>
<protein>
    <recommendedName>
        <fullName evidence="4">DUF2500 domain-containing protein</fullName>
    </recommendedName>
</protein>
<keyword evidence="3" id="KW-1185">Reference proteome</keyword>
<evidence type="ECO:0000313" key="2">
    <source>
        <dbReference type="EMBL" id="CBL16547.1"/>
    </source>
</evidence>
<reference evidence="2" key="1">
    <citation type="submission" date="2010-03" db="EMBL/GenBank/DDBJ databases">
        <title>The genome sequence of Ruminococcus sp. 18P13.</title>
        <authorList>
            <consortium name="metaHIT consortium -- http://www.metahit.eu/"/>
            <person name="Pajon A."/>
            <person name="Turner K."/>
            <person name="Parkhill J."/>
            <person name="Bernalier A."/>
        </authorList>
    </citation>
    <scope>NUCLEOTIDE SEQUENCE [LARGE SCALE GENOMIC DNA]</scope>
    <source>
        <strain evidence="2">Type strain: 18P13</strain>
    </source>
</reference>
<organism evidence="2 3">
    <name type="scientific">Ruminococcus champanellensis (strain DSM 18848 / JCM 17042 / KCTC 15320 / 18P13)</name>
    <dbReference type="NCBI Taxonomy" id="213810"/>
    <lineage>
        <taxon>Bacteria</taxon>
        <taxon>Bacillati</taxon>
        <taxon>Bacillota</taxon>
        <taxon>Clostridia</taxon>
        <taxon>Eubacteriales</taxon>
        <taxon>Oscillospiraceae</taxon>
        <taxon>Ruminococcus</taxon>
    </lineage>
</organism>
<evidence type="ECO:0000256" key="1">
    <source>
        <dbReference type="SAM" id="Phobius"/>
    </source>
</evidence>
<evidence type="ECO:0000313" key="3">
    <source>
        <dbReference type="Proteomes" id="UP000007054"/>
    </source>
</evidence>
<dbReference type="AlphaFoldDB" id="D4LAA2"/>
<dbReference type="BioCyc" id="RCHA213810:RUM_RS01475-MONOMER"/>